<dbReference type="Proteomes" id="UP000030001">
    <property type="component" value="Unassembled WGS sequence"/>
</dbReference>
<keyword evidence="1" id="KW-1133">Transmembrane helix</keyword>
<name>A0A099YAC6_LIMMU</name>
<accession>A0A099YAC6</accession>
<feature type="transmembrane region" description="Helical" evidence="1">
    <location>
        <begin position="42"/>
        <end position="62"/>
    </location>
</feature>
<keyword evidence="1" id="KW-0472">Membrane</keyword>
<keyword evidence="1" id="KW-0812">Transmembrane</keyword>
<sequence length="135" mass="15147">MKKVSNNVIKVIAISTVTMLIALTLELLMYHQHGTSLVSSTVLWRAGLIIALSVVVDFLAALDWRFDGYVTVLVMLYYAAADWGAFEVVRPKASVYGMFVQVLAILGIILCIAGIWYGMKQRHYYSIQEINKMGR</sequence>
<protein>
    <submittedName>
        <fullName evidence="2">Uncharacterized protein</fullName>
    </submittedName>
</protein>
<evidence type="ECO:0000313" key="2">
    <source>
        <dbReference type="EMBL" id="KGL66356.1"/>
    </source>
</evidence>
<evidence type="ECO:0000313" key="3">
    <source>
        <dbReference type="Proteomes" id="UP000030001"/>
    </source>
</evidence>
<organism evidence="2 3">
    <name type="scientific">Limosilactobacillus mucosae</name>
    <name type="common">Lactobacillus mucosae</name>
    <dbReference type="NCBI Taxonomy" id="97478"/>
    <lineage>
        <taxon>Bacteria</taxon>
        <taxon>Bacillati</taxon>
        <taxon>Bacillota</taxon>
        <taxon>Bacilli</taxon>
        <taxon>Lactobacillales</taxon>
        <taxon>Lactobacillaceae</taxon>
        <taxon>Limosilactobacillus</taxon>
    </lineage>
</organism>
<dbReference type="RefSeq" id="WP_034541165.1">
    <property type="nucleotide sequence ID" value="NZ_JAQDJM010000012.1"/>
</dbReference>
<dbReference type="EMBL" id="JROC01000037">
    <property type="protein sequence ID" value="KGL66356.1"/>
    <property type="molecule type" value="Genomic_DNA"/>
</dbReference>
<feature type="transmembrane region" description="Helical" evidence="1">
    <location>
        <begin position="98"/>
        <end position="119"/>
    </location>
</feature>
<evidence type="ECO:0000256" key="1">
    <source>
        <dbReference type="SAM" id="Phobius"/>
    </source>
</evidence>
<feature type="transmembrane region" description="Helical" evidence="1">
    <location>
        <begin position="12"/>
        <end position="30"/>
    </location>
</feature>
<reference evidence="2 3" key="1">
    <citation type="submission" date="2014-09" db="EMBL/GenBank/DDBJ databases">
        <title>Lactobacillus mucosae CRL573 Genome Sequencing.</title>
        <authorList>
            <person name="Bleckwedel J."/>
            <person name="Teran L.C."/>
            <person name="Bonacina J."/>
            <person name="Saavedra L."/>
            <person name="Mozzi F.B."/>
            <person name="Raya R.R."/>
        </authorList>
    </citation>
    <scope>NUCLEOTIDE SEQUENCE [LARGE SCALE GENOMIC DNA]</scope>
    <source>
        <strain evidence="2 3">CRL573</strain>
    </source>
</reference>
<dbReference type="AlphaFoldDB" id="A0A099YAC6"/>
<comment type="caution">
    <text evidence="2">The sequence shown here is derived from an EMBL/GenBank/DDBJ whole genome shotgun (WGS) entry which is preliminary data.</text>
</comment>
<gene>
    <name evidence="2" type="ORF">LX03_10290</name>
</gene>
<feature type="transmembrane region" description="Helical" evidence="1">
    <location>
        <begin position="69"/>
        <end position="86"/>
    </location>
</feature>
<proteinExistence type="predicted"/>